<accession>A0A7J6P110</accession>
<feature type="signal peptide" evidence="1">
    <location>
        <begin position="1"/>
        <end position="17"/>
    </location>
</feature>
<dbReference type="AlphaFoldDB" id="A0A7J6P110"/>
<feature type="chain" id="PRO_5029724941" evidence="1">
    <location>
        <begin position="18"/>
        <end position="177"/>
    </location>
</feature>
<dbReference type="Proteomes" id="UP000541610">
    <property type="component" value="Unassembled WGS sequence"/>
</dbReference>
<evidence type="ECO:0000313" key="2">
    <source>
        <dbReference type="EMBL" id="KAF4689834.1"/>
    </source>
</evidence>
<evidence type="ECO:0000256" key="1">
    <source>
        <dbReference type="SAM" id="SignalP"/>
    </source>
</evidence>
<evidence type="ECO:0000313" key="3">
    <source>
        <dbReference type="Proteomes" id="UP000541610"/>
    </source>
</evidence>
<gene>
    <name evidence="2" type="ORF">FOZ60_001106</name>
</gene>
<organism evidence="2 3">
    <name type="scientific">Perkinsus olseni</name>
    <name type="common">Perkinsus atlanticus</name>
    <dbReference type="NCBI Taxonomy" id="32597"/>
    <lineage>
        <taxon>Eukaryota</taxon>
        <taxon>Sar</taxon>
        <taxon>Alveolata</taxon>
        <taxon>Perkinsozoa</taxon>
        <taxon>Perkinsea</taxon>
        <taxon>Perkinsida</taxon>
        <taxon>Perkinsidae</taxon>
        <taxon>Perkinsus</taxon>
    </lineage>
</organism>
<proteinExistence type="predicted"/>
<name>A0A7J6P110_PEROL</name>
<comment type="caution">
    <text evidence="2">The sequence shown here is derived from an EMBL/GenBank/DDBJ whole genome shotgun (WGS) entry which is preliminary data.</text>
</comment>
<sequence length="177" mass="18772">MRFAILVFAATLVATLSIKDEAAPDTSNSKLGGCFQCLYQCYCDAHGCRCRRKRHSSQQRLSGMFRSFPIGGSGYEVKALPLLSLLDNVSGSAGLSPDAAALSASLKAAHTERPDRQSFSASVFASASESPAAATLRQPLSSPSMRFAILMVAATFMATFGLKVDALPGQSQVGRMR</sequence>
<dbReference type="EMBL" id="JABANP010000114">
    <property type="protein sequence ID" value="KAF4689834.1"/>
    <property type="molecule type" value="Genomic_DNA"/>
</dbReference>
<keyword evidence="1" id="KW-0732">Signal</keyword>
<protein>
    <submittedName>
        <fullName evidence="2">Uncharacterized protein</fullName>
    </submittedName>
</protein>
<reference evidence="2 3" key="1">
    <citation type="submission" date="2020-04" db="EMBL/GenBank/DDBJ databases">
        <title>Perkinsus olseni comparative genomics.</title>
        <authorList>
            <person name="Bogema D.R."/>
        </authorList>
    </citation>
    <scope>NUCLEOTIDE SEQUENCE [LARGE SCALE GENOMIC DNA]</scope>
    <source>
        <strain evidence="2">00978-12</strain>
    </source>
</reference>